<comment type="caution">
    <text evidence="1">The sequence shown here is derived from an EMBL/GenBank/DDBJ whole genome shotgun (WGS) entry which is preliminary data.</text>
</comment>
<dbReference type="EMBL" id="AWWV01006735">
    <property type="protein sequence ID" value="OMO99979.1"/>
    <property type="molecule type" value="Genomic_DNA"/>
</dbReference>
<accession>A0A1R3JYR3</accession>
<dbReference type="AlphaFoldDB" id="A0A1R3JYR3"/>
<evidence type="ECO:0000313" key="2">
    <source>
        <dbReference type="Proteomes" id="UP000188268"/>
    </source>
</evidence>
<proteinExistence type="predicted"/>
<protein>
    <recommendedName>
        <fullName evidence="3">RNase H type-1 domain-containing protein</fullName>
    </recommendedName>
</protein>
<evidence type="ECO:0008006" key="3">
    <source>
        <dbReference type="Google" id="ProtNLM"/>
    </source>
</evidence>
<name>A0A1R3JYR3_COCAP</name>
<evidence type="ECO:0000313" key="1">
    <source>
        <dbReference type="EMBL" id="OMO99979.1"/>
    </source>
</evidence>
<gene>
    <name evidence="1" type="ORF">CCACVL1_03512</name>
</gene>
<organism evidence="1 2">
    <name type="scientific">Corchorus capsularis</name>
    <name type="common">Jute</name>
    <dbReference type="NCBI Taxonomy" id="210143"/>
    <lineage>
        <taxon>Eukaryota</taxon>
        <taxon>Viridiplantae</taxon>
        <taxon>Streptophyta</taxon>
        <taxon>Embryophyta</taxon>
        <taxon>Tracheophyta</taxon>
        <taxon>Spermatophyta</taxon>
        <taxon>Magnoliopsida</taxon>
        <taxon>eudicotyledons</taxon>
        <taxon>Gunneridae</taxon>
        <taxon>Pentapetalae</taxon>
        <taxon>rosids</taxon>
        <taxon>malvids</taxon>
        <taxon>Malvales</taxon>
        <taxon>Malvaceae</taxon>
        <taxon>Grewioideae</taxon>
        <taxon>Apeibeae</taxon>
        <taxon>Corchorus</taxon>
    </lineage>
</organism>
<sequence length="80" mass="8997">MTIIRQQRWEIEPILQDVKLKIKSFENVKSSLVCRTANSAANWVANSARKGECPSGWVNQPPLPIVHIYNKDGIPAPPVF</sequence>
<dbReference type="Proteomes" id="UP000188268">
    <property type="component" value="Unassembled WGS sequence"/>
</dbReference>
<keyword evidence="2" id="KW-1185">Reference proteome</keyword>
<dbReference type="Gramene" id="OMO99979">
    <property type="protein sequence ID" value="OMO99979"/>
    <property type="gene ID" value="CCACVL1_03512"/>
</dbReference>
<reference evidence="1 2" key="1">
    <citation type="submission" date="2013-09" db="EMBL/GenBank/DDBJ databases">
        <title>Corchorus capsularis genome sequencing.</title>
        <authorList>
            <person name="Alam M."/>
            <person name="Haque M.S."/>
            <person name="Islam M.S."/>
            <person name="Emdad E.M."/>
            <person name="Islam M.M."/>
            <person name="Ahmed B."/>
            <person name="Halim A."/>
            <person name="Hossen Q.M.M."/>
            <person name="Hossain M.Z."/>
            <person name="Ahmed R."/>
            <person name="Khan M.M."/>
            <person name="Islam R."/>
            <person name="Rashid M.M."/>
            <person name="Khan S.A."/>
            <person name="Rahman M.S."/>
            <person name="Alam M."/>
        </authorList>
    </citation>
    <scope>NUCLEOTIDE SEQUENCE [LARGE SCALE GENOMIC DNA]</scope>
    <source>
        <strain evidence="2">cv. CVL-1</strain>
        <tissue evidence="1">Whole seedling</tissue>
    </source>
</reference>